<gene>
    <name evidence="2" type="ORF">G3T16_00500</name>
</gene>
<sequence length="57" mass="6186">MPSVLIAGSDLIARAFDDNGYLPIPVKIGSRVLHVDLNITVFSIFVVVLTIGMFKIV</sequence>
<dbReference type="RefSeq" id="WP_163493370.1">
    <property type="nucleotide sequence ID" value="NZ_CP048711.1"/>
</dbReference>
<dbReference type="Proteomes" id="UP000477680">
    <property type="component" value="Chromosome"/>
</dbReference>
<keyword evidence="1" id="KW-0472">Membrane</keyword>
<organism evidence="2 3">
    <name type="scientific">Kineobactrum salinum</name>
    <dbReference type="NCBI Taxonomy" id="2708301"/>
    <lineage>
        <taxon>Bacteria</taxon>
        <taxon>Pseudomonadati</taxon>
        <taxon>Pseudomonadota</taxon>
        <taxon>Gammaproteobacteria</taxon>
        <taxon>Cellvibrionales</taxon>
        <taxon>Halieaceae</taxon>
        <taxon>Kineobactrum</taxon>
    </lineage>
</organism>
<evidence type="ECO:0000313" key="3">
    <source>
        <dbReference type="Proteomes" id="UP000477680"/>
    </source>
</evidence>
<evidence type="ECO:0008006" key="4">
    <source>
        <dbReference type="Google" id="ProtNLM"/>
    </source>
</evidence>
<protein>
    <recommendedName>
        <fullName evidence="4">DUF2905 domain-containing protein</fullName>
    </recommendedName>
</protein>
<proteinExistence type="predicted"/>
<evidence type="ECO:0000313" key="2">
    <source>
        <dbReference type="EMBL" id="QIB64120.1"/>
    </source>
</evidence>
<accession>A0A6C0TWD7</accession>
<reference evidence="2 3" key="1">
    <citation type="submission" date="2020-02" db="EMBL/GenBank/DDBJ databases">
        <title>Genome sequencing for Kineobactrum sp. M2.</title>
        <authorList>
            <person name="Park S.-J."/>
        </authorList>
    </citation>
    <scope>NUCLEOTIDE SEQUENCE [LARGE SCALE GENOMIC DNA]</scope>
    <source>
        <strain evidence="2 3">M2</strain>
    </source>
</reference>
<keyword evidence="1" id="KW-1133">Transmembrane helix</keyword>
<keyword evidence="1" id="KW-0812">Transmembrane</keyword>
<dbReference type="AlphaFoldDB" id="A0A6C0TWD7"/>
<dbReference type="KEGG" id="kim:G3T16_00500"/>
<feature type="transmembrane region" description="Helical" evidence="1">
    <location>
        <begin position="37"/>
        <end position="56"/>
    </location>
</feature>
<keyword evidence="3" id="KW-1185">Reference proteome</keyword>
<dbReference type="EMBL" id="CP048711">
    <property type="protein sequence ID" value="QIB64120.1"/>
    <property type="molecule type" value="Genomic_DNA"/>
</dbReference>
<name>A0A6C0TWD7_9GAMM</name>
<evidence type="ECO:0000256" key="1">
    <source>
        <dbReference type="SAM" id="Phobius"/>
    </source>
</evidence>